<evidence type="ECO:0000259" key="3">
    <source>
        <dbReference type="Pfam" id="PF16315"/>
    </source>
</evidence>
<accession>A0A7X0MLA9</accession>
<comment type="caution">
    <text evidence="4">The sequence shown here is derived from an EMBL/GenBank/DDBJ whole genome shotgun (WGS) entry which is preliminary data.</text>
</comment>
<keyword evidence="1" id="KW-0732">Signal</keyword>
<dbReference type="EMBL" id="JACHCC010000008">
    <property type="protein sequence ID" value="MBB6501228.1"/>
    <property type="molecule type" value="Genomic_DNA"/>
</dbReference>
<proteinExistence type="predicted"/>
<evidence type="ECO:0000259" key="2">
    <source>
        <dbReference type="Pfam" id="PF12708"/>
    </source>
</evidence>
<evidence type="ECO:0000313" key="4">
    <source>
        <dbReference type="EMBL" id="MBB6501228.1"/>
    </source>
</evidence>
<dbReference type="RefSeq" id="WP_184626750.1">
    <property type="nucleotide sequence ID" value="NZ_JACHCC010000008.1"/>
</dbReference>
<evidence type="ECO:0000256" key="1">
    <source>
        <dbReference type="SAM" id="SignalP"/>
    </source>
</evidence>
<dbReference type="Pfam" id="PF12708">
    <property type="entry name" value="Pect-lyase_RHGA_epim"/>
    <property type="match status" value="1"/>
</dbReference>
<feature type="chain" id="PRO_5031328482" description="Parallel beta helix pectate lyase-like protein" evidence="1">
    <location>
        <begin position="19"/>
        <end position="510"/>
    </location>
</feature>
<feature type="domain" description="Rhamnogalacturonase A/B/Epimerase-like pectate lyase" evidence="2">
    <location>
        <begin position="64"/>
        <end position="324"/>
    </location>
</feature>
<dbReference type="InterPro" id="IPR011050">
    <property type="entry name" value="Pectin_lyase_fold/virulence"/>
</dbReference>
<dbReference type="Gene3D" id="2.160.20.10">
    <property type="entry name" value="Single-stranded right-handed beta-helix, Pectin lyase-like"/>
    <property type="match status" value="2"/>
</dbReference>
<dbReference type="InterPro" id="IPR012334">
    <property type="entry name" value="Pectin_lyas_fold"/>
</dbReference>
<dbReference type="AlphaFoldDB" id="A0A7X0MLA9"/>
<protein>
    <recommendedName>
        <fullName evidence="6">Parallel beta helix pectate lyase-like protein</fullName>
    </recommendedName>
</protein>
<sequence>MKRTILIPLLCMAIASKAQNVAPLWTDFVQAKKQGKTPVLPDFSYAGYHWSEKNLPDLSGKKVFKVDDYGAIPNDEGYDDDAIQKAVDAAEANPGGGIVQFSRGKYLIAADNDSTKQIRISKSGIVLKGAGSTAGGTEIYQANMRIHGRQFLFQPAAGGQKKLTTIVAGAGRETYALMVQDVKKLKVGQDVVIRHRTEEFTKLYFAPLDLKPQWTRLFGNPGGMQIYEIHTIEKIEGNQVTFKNPIHLDIQMVKSGSWDIENYNSISECGVEDILFSSNWKNYPEEFIHHKNQIHDYAYEAVGMEYLKDSWIRNCEFHDLNEGVFIRSGYRITIENTHFRGKKGHASIHARTGYGVLIRNCSFNGAHHHGAGTGYSAVGTVITKCSLGQDQNFDIHSGQPYATLYDDIKGGVFYNLGGPEGGHPHHGKELVLWNFQHESVKDQHYNFWDMSRRRNYTIAAPILVGFTSDRAVTFEKAGVNESQGKRVLPLSLFEAQLELRQKGTNIAQTK</sequence>
<dbReference type="InterPro" id="IPR032532">
    <property type="entry name" value="DUF4955"/>
</dbReference>
<evidence type="ECO:0000313" key="5">
    <source>
        <dbReference type="Proteomes" id="UP000521017"/>
    </source>
</evidence>
<dbReference type="SUPFAM" id="SSF51126">
    <property type="entry name" value="Pectin lyase-like"/>
    <property type="match status" value="1"/>
</dbReference>
<evidence type="ECO:0008006" key="6">
    <source>
        <dbReference type="Google" id="ProtNLM"/>
    </source>
</evidence>
<name>A0A7X0MLA9_9SPHI</name>
<reference evidence="4 5" key="1">
    <citation type="submission" date="2020-08" db="EMBL/GenBank/DDBJ databases">
        <title>Genomic Encyclopedia of Type Strains, Phase IV (KMG-V): Genome sequencing to study the core and pangenomes of soil and plant-associated prokaryotes.</title>
        <authorList>
            <person name="Whitman W."/>
        </authorList>
    </citation>
    <scope>NUCLEOTIDE SEQUENCE [LARGE SCALE GENOMIC DNA]</scope>
    <source>
        <strain evidence="4 5">M2T3</strain>
    </source>
</reference>
<dbReference type="Proteomes" id="UP000521017">
    <property type="component" value="Unassembled WGS sequence"/>
</dbReference>
<feature type="signal peptide" evidence="1">
    <location>
        <begin position="1"/>
        <end position="18"/>
    </location>
</feature>
<gene>
    <name evidence="4" type="ORF">HDF25_003391</name>
</gene>
<organism evidence="4 5">
    <name type="scientific">Pedobacter cryoconitis</name>
    <dbReference type="NCBI Taxonomy" id="188932"/>
    <lineage>
        <taxon>Bacteria</taxon>
        <taxon>Pseudomonadati</taxon>
        <taxon>Bacteroidota</taxon>
        <taxon>Sphingobacteriia</taxon>
        <taxon>Sphingobacteriales</taxon>
        <taxon>Sphingobacteriaceae</taxon>
        <taxon>Pedobacter</taxon>
    </lineage>
</organism>
<feature type="domain" description="DUF4955" evidence="3">
    <location>
        <begin position="367"/>
        <end position="501"/>
    </location>
</feature>
<dbReference type="Pfam" id="PF16315">
    <property type="entry name" value="DUF4955"/>
    <property type="match status" value="1"/>
</dbReference>
<dbReference type="InterPro" id="IPR024535">
    <property type="entry name" value="RHGA/B-epi-like_pectate_lyase"/>
</dbReference>